<feature type="region of interest" description="Disordered" evidence="1">
    <location>
        <begin position="1469"/>
        <end position="1529"/>
    </location>
</feature>
<dbReference type="CDD" id="cd00171">
    <property type="entry name" value="Sec7"/>
    <property type="match status" value="1"/>
</dbReference>
<evidence type="ECO:0000313" key="4">
    <source>
        <dbReference type="Proteomes" id="UP001165060"/>
    </source>
</evidence>
<evidence type="ECO:0000313" key="3">
    <source>
        <dbReference type="EMBL" id="GMI23554.1"/>
    </source>
</evidence>
<evidence type="ECO:0000256" key="1">
    <source>
        <dbReference type="SAM" id="MobiDB-lite"/>
    </source>
</evidence>
<feature type="region of interest" description="Disordered" evidence="1">
    <location>
        <begin position="954"/>
        <end position="1005"/>
    </location>
</feature>
<gene>
    <name evidence="3" type="ORF">TeGR_g1549</name>
</gene>
<keyword evidence="4" id="KW-1185">Reference proteome</keyword>
<accession>A0ABQ6MC20</accession>
<dbReference type="Pfam" id="PF12783">
    <property type="entry name" value="Sec7-like_HUS"/>
    <property type="match status" value="1"/>
</dbReference>
<feature type="region of interest" description="Disordered" evidence="1">
    <location>
        <begin position="194"/>
        <end position="266"/>
    </location>
</feature>
<comment type="caution">
    <text evidence="3">The sequence shown here is derived from an EMBL/GenBank/DDBJ whole genome shotgun (WGS) entry which is preliminary data.</text>
</comment>
<dbReference type="InterPro" id="IPR000904">
    <property type="entry name" value="Sec7_dom"/>
</dbReference>
<feature type="region of interest" description="Disordered" evidence="1">
    <location>
        <begin position="473"/>
        <end position="523"/>
    </location>
</feature>
<dbReference type="InterPro" id="IPR035999">
    <property type="entry name" value="Sec7_dom_sf"/>
</dbReference>
<feature type="compositionally biased region" description="Pro residues" evidence="1">
    <location>
        <begin position="220"/>
        <end position="264"/>
    </location>
</feature>
<protein>
    <recommendedName>
        <fullName evidence="2">SEC7 domain-containing protein</fullName>
    </recommendedName>
</protein>
<dbReference type="SMART" id="SM00222">
    <property type="entry name" value="Sec7"/>
    <property type="match status" value="1"/>
</dbReference>
<dbReference type="PANTHER" id="PTHR10663">
    <property type="entry name" value="GUANYL-NUCLEOTIDE EXCHANGE FACTOR"/>
    <property type="match status" value="1"/>
</dbReference>
<feature type="compositionally biased region" description="Pro residues" evidence="1">
    <location>
        <begin position="991"/>
        <end position="1001"/>
    </location>
</feature>
<dbReference type="EMBL" id="BRYB01003970">
    <property type="protein sequence ID" value="GMI23554.1"/>
    <property type="molecule type" value="Genomic_DNA"/>
</dbReference>
<dbReference type="SUPFAM" id="SSF48425">
    <property type="entry name" value="Sec7 domain"/>
    <property type="match status" value="1"/>
</dbReference>
<sequence>MPLPPLVRSQLLSLLHHLSQTPLLSPLRFSHEPCHHSTLNPPLKAPPLVQALEQLLTASRFSAISPLQYTLPLASLITSPHTSGLTTGTAAEVLSTFLSSHLYDAPPPQVTSLLVQACTSWQFLELDLAADSLCISKVVRFVSLVVETQPLKDDHLWAIYQRMEEVCRESGREDARGVVTKIVHTVCERMGGDRDLEDLSWGQDDDNDDHDADGLDVPPSDGPPSDGPPSDGPPSDGPPSDGPPSDGPPSSPSPPPPSTPPEPPQSYMAIINIITHLTETPSSSPSCPPPTFSLPLLNQIFTFPLPPALHPLLSTAVCKYLLLLSTTSDLTTLSLLLRSVFTLFKSLKSSLKIQLEVFLQSIHLRILTSDSPPEASELALLSLLEFCAEPSLMVDVYVNYDCDMSYSNLFDNIVNVLYMYATSTARFGILQRMGGAGIIDIIEGVEQRCIAAASPSSNLSHLRAGPADLTRRLSESSYATSEDGSLDMYASDSESLPGRDAGSPGPDQYKLASSKTSSALASRKKRKEQLMAAGAIFNSKSKKWIKEVQQIGVFDVPPDATPGAIDVARFLYNAPGIDRTLLGEYLSKGPPERYPFEEEVLAAFTALYDFSDMPFGSSLRKFLTKFRLPGEAQCIDRLMEAFSAMVYKQASERSYFKDADAAFILAFSTIMLNTDLHNPNLPEEKRMTLSQFIRNNRGINGGGDIDQAFLTSLYNHIKDEEIQVSMEASTVADDVRKLDGLLERAEGGGQVFYEVDAVSGVHEKDMWYSISQKCRKSLLTTAARSKDDVVVSRCADGWYMYAHVCQHHQEIDGFNELLLQSCRSAGEFVRNMSTIKIASQTRRSLIRRVDEQTATAERGVMIYAAAEHRSLLALVNAVTLTAKFTTILDKGWSGLLELLFLLRNHGALPDSLGAVEDFADLDGSKLPNSPFRERAESRAKEYLQQLNQDANADGSSWWGAIWGSDATPPEDDTADDSFEEEGEPASADPDPNAPPAPPPSFPHKNLTTSEFVRELVSLAQLDVAFTRTRSMTPEAHLKMVQALLTSRSLHSAGEDSPTFEDQAVVMLELSCRVLMSTSKDRAEAVWDLMAEHLGKVMKGGMPYLMERAVVTILRACIYVSDAGNKSLQRKLMASLTTLTFVPPEILRHISDRVGSGLAIIIKTGTFTDEEGGWGMICALADKTSEFGGGRGFVWEAVAGWVGRASDEDIEEGFKSGGLSYLVGILLKFVSGAYQGDMSHAGDAMSLLADIYGKLGTAPEPALLDTATTVHAVLQSRDAGLSSHAGKILNKLLCTTKAESISYEGWLRLYNAVLLSPPAIAQDGGNVTNEDVRVLFTETLARVVLLTVPRLLQERQANVGPELRKIMTTVVQIFGENIRARSSTGLIFEHTVALAQNLYTVLEMEDYDGGFGLGVMVRDLLVKELEAAGAGGVLVAVSAVSRANEPSAQKTAEVKVQQVEQPVELPVEQHAEREVEQGGGQQAGQEAQEKPPPPAPAPAPAPTVAKPEPARSALPPPPLYSITGSSAFIL</sequence>
<dbReference type="Gene3D" id="1.10.220.20">
    <property type="match status" value="1"/>
</dbReference>
<feature type="compositionally biased region" description="Low complexity" evidence="1">
    <location>
        <begin position="510"/>
        <end position="521"/>
    </location>
</feature>
<dbReference type="InterPro" id="IPR023394">
    <property type="entry name" value="Sec7_C_sf"/>
</dbReference>
<feature type="compositionally biased region" description="Acidic residues" evidence="1">
    <location>
        <begin position="195"/>
        <end position="211"/>
    </location>
</feature>
<organism evidence="3 4">
    <name type="scientific">Tetraparma gracilis</name>
    <dbReference type="NCBI Taxonomy" id="2962635"/>
    <lineage>
        <taxon>Eukaryota</taxon>
        <taxon>Sar</taxon>
        <taxon>Stramenopiles</taxon>
        <taxon>Ochrophyta</taxon>
        <taxon>Bolidophyceae</taxon>
        <taxon>Parmales</taxon>
        <taxon>Triparmaceae</taxon>
        <taxon>Tetraparma</taxon>
    </lineage>
</organism>
<feature type="compositionally biased region" description="Low complexity" evidence="1">
    <location>
        <begin position="1501"/>
        <end position="1512"/>
    </location>
</feature>
<dbReference type="PROSITE" id="PS50190">
    <property type="entry name" value="SEC7"/>
    <property type="match status" value="1"/>
</dbReference>
<feature type="domain" description="SEC7" evidence="2">
    <location>
        <begin position="519"/>
        <end position="720"/>
    </location>
</feature>
<dbReference type="InterPro" id="IPR032691">
    <property type="entry name" value="Mon2/Sec7/BIG1-like_HUS"/>
</dbReference>
<dbReference type="Gene3D" id="1.10.1000.11">
    <property type="entry name" value="Arf Nucleotide-binding Site Opener,domain 2"/>
    <property type="match status" value="1"/>
</dbReference>
<dbReference type="PANTHER" id="PTHR10663:SF388">
    <property type="entry name" value="GOLGI-SPECIFIC BREFELDIN A-RESISTANCE GUANINE NUCLEOTIDE EXCHANGE FACTOR 1"/>
    <property type="match status" value="1"/>
</dbReference>
<dbReference type="Pfam" id="PF01369">
    <property type="entry name" value="Sec7"/>
    <property type="match status" value="1"/>
</dbReference>
<feature type="compositionally biased region" description="Acidic residues" evidence="1">
    <location>
        <begin position="968"/>
        <end position="983"/>
    </location>
</feature>
<reference evidence="3 4" key="1">
    <citation type="journal article" date="2023" name="Commun. Biol.">
        <title>Genome analysis of Parmales, the sister group of diatoms, reveals the evolutionary specialization of diatoms from phago-mixotrophs to photoautotrophs.</title>
        <authorList>
            <person name="Ban H."/>
            <person name="Sato S."/>
            <person name="Yoshikawa S."/>
            <person name="Yamada K."/>
            <person name="Nakamura Y."/>
            <person name="Ichinomiya M."/>
            <person name="Sato N."/>
            <person name="Blanc-Mathieu R."/>
            <person name="Endo H."/>
            <person name="Kuwata A."/>
            <person name="Ogata H."/>
        </authorList>
    </citation>
    <scope>NUCLEOTIDE SEQUENCE [LARGE SCALE GENOMIC DNA]</scope>
</reference>
<name>A0ABQ6MC20_9STRA</name>
<dbReference type="Proteomes" id="UP001165060">
    <property type="component" value="Unassembled WGS sequence"/>
</dbReference>
<proteinExistence type="predicted"/>
<feature type="compositionally biased region" description="Pro residues" evidence="1">
    <location>
        <begin position="1489"/>
        <end position="1500"/>
    </location>
</feature>
<evidence type="ECO:0000259" key="2">
    <source>
        <dbReference type="PROSITE" id="PS50190"/>
    </source>
</evidence>